<dbReference type="PROSITE" id="PS00246">
    <property type="entry name" value="WNT1"/>
    <property type="match status" value="1"/>
</dbReference>
<dbReference type="GO" id="GO:0005615">
    <property type="term" value="C:extracellular space"/>
    <property type="evidence" value="ECO:0007669"/>
    <property type="project" value="TreeGrafter"/>
</dbReference>
<comment type="similarity">
    <text evidence="2 9">Belongs to the Wnt family.</text>
</comment>
<proteinExistence type="evidence at transcript level"/>
<dbReference type="CDD" id="cd13113">
    <property type="entry name" value="Wnt"/>
    <property type="match status" value="1"/>
</dbReference>
<keyword evidence="5" id="KW-0272">Extracellular matrix</keyword>
<dbReference type="InterPro" id="IPR043158">
    <property type="entry name" value="Wnt_C"/>
</dbReference>
<dbReference type="PANTHER" id="PTHR12027:SF37">
    <property type="entry name" value="PROTEIN WNT"/>
    <property type="match status" value="1"/>
</dbReference>
<dbReference type="InterPro" id="IPR018161">
    <property type="entry name" value="Wnt_CS"/>
</dbReference>
<organism evidence="10">
    <name type="scientific">Dendrocoelum lacteum</name>
    <dbReference type="NCBI Taxonomy" id="27895"/>
    <lineage>
        <taxon>Eukaryota</taxon>
        <taxon>Metazoa</taxon>
        <taxon>Spiralia</taxon>
        <taxon>Lophotrochozoa</taxon>
        <taxon>Platyhelminthes</taxon>
        <taxon>Rhabditophora</taxon>
        <taxon>Seriata</taxon>
        <taxon>Tricladida</taxon>
        <taxon>Continenticola</taxon>
        <taxon>Planarioidea</taxon>
        <taxon>Dendrocoelidae</taxon>
        <taxon>Dendrocoelum</taxon>
    </lineage>
</organism>
<keyword evidence="6 9" id="KW-0879">Wnt signaling pathway</keyword>
<dbReference type="GO" id="GO:0060070">
    <property type="term" value="P:canonical Wnt signaling pathway"/>
    <property type="evidence" value="ECO:0007669"/>
    <property type="project" value="TreeGrafter"/>
</dbReference>
<protein>
    <recommendedName>
        <fullName evidence="9">Protein Wnt</fullName>
    </recommendedName>
</protein>
<evidence type="ECO:0000256" key="6">
    <source>
        <dbReference type="ARBA" id="ARBA00022687"/>
    </source>
</evidence>
<evidence type="ECO:0000256" key="7">
    <source>
        <dbReference type="ARBA" id="ARBA00023157"/>
    </source>
</evidence>
<accession>T1DBK4</accession>
<evidence type="ECO:0000313" key="10">
    <source>
        <dbReference type="EMBL" id="JAA92575.1"/>
    </source>
</evidence>
<keyword evidence="4" id="KW-0964">Secreted</keyword>
<sequence length="367" mass="42789">MILNSKMRMVYILMQCISFLITYSCQTHWLVKTLPLPINNIVHNNDMRKICAVISSEFSKEKTLCLSYPEMMLSIIYGAKIGLGECGEQFKFERWNCTFNYSYPDKTLRNLHEITSRNIKETAFLYSIWSSGVVYSITNSCSKGHLKECYCDPKRHGQDKDSVGDFTWGGCSDHIKFGMKVGRIFLDNYSHKSIDGAVLANLHNNRVGRRIVWKTRLKKCKCHGVSGACSLRTCWQRMNDFKVIGETLKKMYQKSQKVSYNPFQKDLILDRNPFRRPSKRKLVYFNDSPDFCTEDLIIGHPGTGGRECNDTSKEHDSCSDLCCNRGHHTYEMIVEENCDCKFFWCCEVRCKICRRKKFVYRCRHPVR</sequence>
<dbReference type="PROSITE" id="PS51257">
    <property type="entry name" value="PROKAR_LIPOPROTEIN"/>
    <property type="match status" value="1"/>
</dbReference>
<dbReference type="PANTHER" id="PTHR12027">
    <property type="entry name" value="WNT RELATED"/>
    <property type="match status" value="1"/>
</dbReference>
<reference evidence="10" key="1">
    <citation type="submission" date="2013-06" db="EMBL/GenBank/DDBJ databases">
        <title>Reactivating head regrowth in a regeneration deficient planarian species.</title>
        <authorList>
            <person name="Liu S.-Y."/>
            <person name="Brandl H."/>
            <person name="Henry I."/>
            <person name="Rink J."/>
        </authorList>
    </citation>
    <scope>NUCLEOTIDE SEQUENCE</scope>
</reference>
<evidence type="ECO:0000256" key="1">
    <source>
        <dbReference type="ARBA" id="ARBA00004498"/>
    </source>
</evidence>
<comment type="function">
    <text evidence="9">Ligand for members of the frizzled family of seven transmembrane receptors.</text>
</comment>
<evidence type="ECO:0000256" key="3">
    <source>
        <dbReference type="ARBA" id="ARBA00022473"/>
    </source>
</evidence>
<dbReference type="GO" id="GO:0045165">
    <property type="term" value="P:cell fate commitment"/>
    <property type="evidence" value="ECO:0007669"/>
    <property type="project" value="TreeGrafter"/>
</dbReference>
<dbReference type="SMART" id="SM00097">
    <property type="entry name" value="WNT1"/>
    <property type="match status" value="1"/>
</dbReference>
<dbReference type="Pfam" id="PF00110">
    <property type="entry name" value="wnt"/>
    <property type="match status" value="1"/>
</dbReference>
<dbReference type="InterPro" id="IPR005817">
    <property type="entry name" value="Wnt"/>
</dbReference>
<dbReference type="GO" id="GO:0005125">
    <property type="term" value="F:cytokine activity"/>
    <property type="evidence" value="ECO:0007669"/>
    <property type="project" value="TreeGrafter"/>
</dbReference>
<dbReference type="Gene3D" id="3.30.2460.20">
    <property type="match status" value="1"/>
</dbReference>
<evidence type="ECO:0000256" key="2">
    <source>
        <dbReference type="ARBA" id="ARBA00005683"/>
    </source>
</evidence>
<evidence type="ECO:0000256" key="5">
    <source>
        <dbReference type="ARBA" id="ARBA00022530"/>
    </source>
</evidence>
<keyword evidence="7" id="KW-1015">Disulfide bond</keyword>
<dbReference type="PRINTS" id="PR01349">
    <property type="entry name" value="WNTPROTEIN"/>
</dbReference>
<evidence type="ECO:0000256" key="9">
    <source>
        <dbReference type="RuleBase" id="RU003500"/>
    </source>
</evidence>
<evidence type="ECO:0000256" key="8">
    <source>
        <dbReference type="ARBA" id="ARBA00023288"/>
    </source>
</evidence>
<keyword evidence="8" id="KW-0449">Lipoprotein</keyword>
<keyword evidence="3 9" id="KW-0217">Developmental protein</keyword>
<dbReference type="AlphaFoldDB" id="T1DBK4"/>
<comment type="subcellular location">
    <subcellularLocation>
        <location evidence="1 9">Secreted</location>
        <location evidence="1 9">Extracellular space</location>
        <location evidence="1 9">Extracellular matrix</location>
    </subcellularLocation>
</comment>
<dbReference type="EMBL" id="GAKU01000062">
    <property type="protein sequence ID" value="JAA92575.1"/>
    <property type="molecule type" value="mRNA"/>
</dbReference>
<dbReference type="GO" id="GO:0005109">
    <property type="term" value="F:frizzled binding"/>
    <property type="evidence" value="ECO:0007669"/>
    <property type="project" value="TreeGrafter"/>
</dbReference>
<dbReference type="GO" id="GO:0030182">
    <property type="term" value="P:neuron differentiation"/>
    <property type="evidence" value="ECO:0007669"/>
    <property type="project" value="TreeGrafter"/>
</dbReference>
<dbReference type="FunFam" id="3.30.2460.20:FF:000001">
    <property type="entry name" value="Wnt homolog"/>
    <property type="match status" value="1"/>
</dbReference>
<evidence type="ECO:0000256" key="4">
    <source>
        <dbReference type="ARBA" id="ARBA00022525"/>
    </source>
</evidence>
<name>T1DBK4_9PLAT</name>